<protein>
    <submittedName>
        <fullName evidence="1">Uncharacterized protein</fullName>
    </submittedName>
</protein>
<dbReference type="EMBL" id="CP013979">
    <property type="protein sequence ID" value="ANJ27527.1"/>
    <property type="molecule type" value="Genomic_DNA"/>
</dbReference>
<reference evidence="1 2" key="1">
    <citation type="journal article" date="2016" name="Int. J. Syst. Evol. Microbiol.">
        <title>Agromyces aureus sp. nov., isolated from the rhizosphere of Salix caprea L. grown in a heavy-metal-contaminated soil.</title>
        <authorList>
            <person name="Corretto E."/>
            <person name="Antonielli L."/>
            <person name="Sessitsch A."/>
            <person name="Compant S."/>
            <person name="Gorfer M."/>
            <person name="Kuffner M."/>
            <person name="Brader G."/>
        </authorList>
    </citation>
    <scope>NUCLEOTIDE SEQUENCE [LARGE SCALE GENOMIC DNA]</scope>
    <source>
        <strain evidence="1 2">AR33</strain>
    </source>
</reference>
<accession>A0A191WH28</accession>
<evidence type="ECO:0000313" key="2">
    <source>
        <dbReference type="Proteomes" id="UP000078437"/>
    </source>
</evidence>
<name>A0A191WH28_9MICO</name>
<sequence length="79" mass="8561">MSGRNGASDERGRLESDPFDYRLTGRGGVIVYRGGRPVMTVGGGDAARLIDALQRADDSRVQHLLARASGNYRRGNERG</sequence>
<evidence type="ECO:0000313" key="1">
    <source>
        <dbReference type="EMBL" id="ANJ27527.1"/>
    </source>
</evidence>
<dbReference type="KEGG" id="agy:ATC03_13205"/>
<dbReference type="STRING" id="453304.ATC03_13205"/>
<gene>
    <name evidence="1" type="ORF">ATC03_13205</name>
</gene>
<proteinExistence type="predicted"/>
<organism evidence="1 2">
    <name type="scientific">Agromyces aureus</name>
    <dbReference type="NCBI Taxonomy" id="453304"/>
    <lineage>
        <taxon>Bacteria</taxon>
        <taxon>Bacillati</taxon>
        <taxon>Actinomycetota</taxon>
        <taxon>Actinomycetes</taxon>
        <taxon>Micrococcales</taxon>
        <taxon>Microbacteriaceae</taxon>
        <taxon>Agromyces</taxon>
    </lineage>
</organism>
<dbReference type="Proteomes" id="UP000078437">
    <property type="component" value="Chromosome"/>
</dbReference>
<dbReference type="OrthoDB" id="7869604at2"/>
<keyword evidence="2" id="KW-1185">Reference proteome</keyword>
<dbReference type="AlphaFoldDB" id="A0A191WH28"/>
<reference evidence="2" key="2">
    <citation type="submission" date="2016-01" db="EMBL/GenBank/DDBJ databases">
        <title>Complete genome sequence of Agromyces aureus AR33T and comparison with related organisms.</title>
        <authorList>
            <person name="Corretto E."/>
            <person name="Antonielli L."/>
            <person name="Sessitsch A."/>
            <person name="Brader G."/>
        </authorList>
    </citation>
    <scope>NUCLEOTIDE SEQUENCE [LARGE SCALE GENOMIC DNA]</scope>
    <source>
        <strain evidence="2">AR33</strain>
    </source>
</reference>